<protein>
    <recommendedName>
        <fullName evidence="3">peptidylprolyl isomerase</fullName>
        <ecNumber evidence="3">5.2.1.8</ecNumber>
    </recommendedName>
</protein>
<evidence type="ECO:0000256" key="3">
    <source>
        <dbReference type="PROSITE-ProRule" id="PRU00277"/>
    </source>
</evidence>
<dbReference type="InterPro" id="IPR001179">
    <property type="entry name" value="PPIase_FKBP_dom"/>
</dbReference>
<sequence length="289" mass="32546">MSERKILSSSSPPPSLKRTGVQLDTDGCLIKRILKEGSGEIPPQKSIVTIHYEGYLSTGILFDSSVQNNTPLTFQLNSNKVVEALDIAILTMKVGEEAEVVSTQKFGFGKHGLPPFIPPNTSIIFKVQLLSFRESGTSNDITCSTNFEQIINKTLKEKEKGTENYQSGEYRKALRHYIKSLWILQDPNVIVTQESDIKKRQDTMIVLYLNIATCHIKLQDGTRAISNCEKILELGGNNAKFYYRMGQAYALNKQFDSAKRSLVQAIRLEPNDKLLRDELESVKLQQQSE</sequence>
<keyword evidence="7" id="KW-1185">Reference proteome</keyword>
<feature type="domain" description="PPIase FKBP-type" evidence="5">
    <location>
        <begin position="45"/>
        <end position="133"/>
    </location>
</feature>
<evidence type="ECO:0000259" key="5">
    <source>
        <dbReference type="PROSITE" id="PS50059"/>
    </source>
</evidence>
<dbReference type="Gene3D" id="1.25.40.10">
    <property type="entry name" value="Tetratricopeptide repeat domain"/>
    <property type="match status" value="1"/>
</dbReference>
<dbReference type="STRING" id="361077.A0A152A9P5"/>
<dbReference type="Proteomes" id="UP000076078">
    <property type="component" value="Unassembled WGS sequence"/>
</dbReference>
<evidence type="ECO:0000313" key="6">
    <source>
        <dbReference type="EMBL" id="KYR02855.1"/>
    </source>
</evidence>
<organism evidence="6 7">
    <name type="scientific">Tieghemostelium lacteum</name>
    <name type="common">Slime mold</name>
    <name type="synonym">Dictyostelium lacteum</name>
    <dbReference type="NCBI Taxonomy" id="361077"/>
    <lineage>
        <taxon>Eukaryota</taxon>
        <taxon>Amoebozoa</taxon>
        <taxon>Evosea</taxon>
        <taxon>Eumycetozoa</taxon>
        <taxon>Dictyostelia</taxon>
        <taxon>Dictyosteliales</taxon>
        <taxon>Raperosteliaceae</taxon>
        <taxon>Tieghemostelium</taxon>
    </lineage>
</organism>
<dbReference type="SUPFAM" id="SSF48452">
    <property type="entry name" value="TPR-like"/>
    <property type="match status" value="1"/>
</dbReference>
<dbReference type="EC" id="5.2.1.8" evidence="3"/>
<keyword evidence="2 4" id="KW-0802">TPR repeat</keyword>
<evidence type="ECO:0000313" key="7">
    <source>
        <dbReference type="Proteomes" id="UP000076078"/>
    </source>
</evidence>
<dbReference type="InterPro" id="IPR013105">
    <property type="entry name" value="TPR_2"/>
</dbReference>
<evidence type="ECO:0000256" key="2">
    <source>
        <dbReference type="ARBA" id="ARBA00022803"/>
    </source>
</evidence>
<name>A0A152A9P5_TIELA</name>
<keyword evidence="1" id="KW-0677">Repeat</keyword>
<keyword evidence="3" id="KW-0697">Rotamase</keyword>
<feature type="repeat" description="TPR" evidence="4">
    <location>
        <begin position="239"/>
        <end position="272"/>
    </location>
</feature>
<comment type="caution">
    <text evidence="6">The sequence shown here is derived from an EMBL/GenBank/DDBJ whole genome shotgun (WGS) entry which is preliminary data.</text>
</comment>
<dbReference type="Pfam" id="PF00254">
    <property type="entry name" value="FKBP_C"/>
    <property type="match status" value="1"/>
</dbReference>
<dbReference type="GO" id="GO:0003755">
    <property type="term" value="F:peptidyl-prolyl cis-trans isomerase activity"/>
    <property type="evidence" value="ECO:0007669"/>
    <property type="project" value="UniProtKB-KW"/>
</dbReference>
<dbReference type="PROSITE" id="PS50059">
    <property type="entry name" value="FKBP_PPIASE"/>
    <property type="match status" value="1"/>
</dbReference>
<dbReference type="InterPro" id="IPR046357">
    <property type="entry name" value="PPIase_dom_sf"/>
</dbReference>
<evidence type="ECO:0000256" key="1">
    <source>
        <dbReference type="ARBA" id="ARBA00022737"/>
    </source>
</evidence>
<dbReference type="PANTHER" id="PTHR46674">
    <property type="entry name" value="INACTIVE PEPTIDYL-PROLYL CIS-TRANS ISOMERASE FKBP6"/>
    <property type="match status" value="1"/>
</dbReference>
<dbReference type="EMBL" id="LODT01000001">
    <property type="protein sequence ID" value="KYR02855.1"/>
    <property type="molecule type" value="Genomic_DNA"/>
</dbReference>
<reference evidence="6 7" key="1">
    <citation type="submission" date="2015-12" db="EMBL/GenBank/DDBJ databases">
        <title>Dictyostelia acquired genes for synthesis and detection of signals that induce cell-type specialization by lateral gene transfer from prokaryotes.</title>
        <authorList>
            <person name="Gloeckner G."/>
            <person name="Schaap P."/>
        </authorList>
    </citation>
    <scope>NUCLEOTIDE SEQUENCE [LARGE SCALE GENOMIC DNA]</scope>
    <source>
        <strain evidence="6 7">TK</strain>
    </source>
</reference>
<dbReference type="FunCoup" id="A0A152A9P5">
    <property type="interactions" value="1"/>
</dbReference>
<keyword evidence="3" id="KW-0413">Isomerase</keyword>
<dbReference type="AlphaFoldDB" id="A0A152A9P5"/>
<accession>A0A152A9P5</accession>
<proteinExistence type="predicted"/>
<dbReference type="InterPro" id="IPR019734">
    <property type="entry name" value="TPR_rpt"/>
</dbReference>
<dbReference type="SUPFAM" id="SSF54534">
    <property type="entry name" value="FKBP-like"/>
    <property type="match status" value="1"/>
</dbReference>
<dbReference type="PANTHER" id="PTHR46674:SF1">
    <property type="entry name" value="INACTIVE PEPTIDYL-PROLYL CIS-TRANS ISOMERASE FKBP6"/>
    <property type="match status" value="1"/>
</dbReference>
<dbReference type="SMART" id="SM00028">
    <property type="entry name" value="TPR"/>
    <property type="match status" value="3"/>
</dbReference>
<dbReference type="OrthoDB" id="1902587at2759"/>
<dbReference type="Pfam" id="PF07719">
    <property type="entry name" value="TPR_2"/>
    <property type="match status" value="1"/>
</dbReference>
<gene>
    <name evidence="6" type="ORF">DLAC_00325</name>
</gene>
<dbReference type="PROSITE" id="PS50005">
    <property type="entry name" value="TPR"/>
    <property type="match status" value="1"/>
</dbReference>
<dbReference type="OMA" id="ICVASMK"/>
<evidence type="ECO:0000256" key="4">
    <source>
        <dbReference type="PROSITE-ProRule" id="PRU00339"/>
    </source>
</evidence>
<dbReference type="Gene3D" id="3.10.50.40">
    <property type="match status" value="1"/>
</dbReference>
<comment type="catalytic activity">
    <reaction evidence="3">
        <text>[protein]-peptidylproline (omega=180) = [protein]-peptidylproline (omega=0)</text>
        <dbReference type="Rhea" id="RHEA:16237"/>
        <dbReference type="Rhea" id="RHEA-COMP:10747"/>
        <dbReference type="Rhea" id="RHEA-COMP:10748"/>
        <dbReference type="ChEBI" id="CHEBI:83833"/>
        <dbReference type="ChEBI" id="CHEBI:83834"/>
        <dbReference type="EC" id="5.2.1.8"/>
    </reaction>
</comment>
<dbReference type="InterPro" id="IPR011990">
    <property type="entry name" value="TPR-like_helical_dom_sf"/>
</dbReference>
<dbReference type="InParanoid" id="A0A152A9P5"/>
<dbReference type="InterPro" id="IPR042282">
    <property type="entry name" value="FKBP6/shu"/>
</dbReference>